<reference evidence="1" key="1">
    <citation type="submission" date="2021-02" db="EMBL/GenBank/DDBJ databases">
        <authorList>
            <person name="Dougan E. K."/>
            <person name="Rhodes N."/>
            <person name="Thang M."/>
            <person name="Chan C."/>
        </authorList>
    </citation>
    <scope>NUCLEOTIDE SEQUENCE</scope>
</reference>
<gene>
    <name evidence="1" type="ORF">SPIL2461_LOCUS2223</name>
</gene>
<keyword evidence="2" id="KW-1185">Reference proteome</keyword>
<organism evidence="1 2">
    <name type="scientific">Symbiodinium pilosum</name>
    <name type="common">Dinoflagellate</name>
    <dbReference type="NCBI Taxonomy" id="2952"/>
    <lineage>
        <taxon>Eukaryota</taxon>
        <taxon>Sar</taxon>
        <taxon>Alveolata</taxon>
        <taxon>Dinophyceae</taxon>
        <taxon>Suessiales</taxon>
        <taxon>Symbiodiniaceae</taxon>
        <taxon>Symbiodinium</taxon>
    </lineage>
</organism>
<evidence type="ECO:0000313" key="1">
    <source>
        <dbReference type="EMBL" id="CAE7209731.1"/>
    </source>
</evidence>
<accession>A0A812JKQ2</accession>
<evidence type="ECO:0000313" key="2">
    <source>
        <dbReference type="Proteomes" id="UP000649617"/>
    </source>
</evidence>
<dbReference type="OrthoDB" id="444940at2759"/>
<comment type="caution">
    <text evidence="1">The sequence shown here is derived from an EMBL/GenBank/DDBJ whole genome shotgun (WGS) entry which is preliminary data.</text>
</comment>
<proteinExistence type="predicted"/>
<dbReference type="AlphaFoldDB" id="A0A812JKQ2"/>
<dbReference type="Proteomes" id="UP000649617">
    <property type="component" value="Unassembled WGS sequence"/>
</dbReference>
<sequence length="312" mass="35868">MCWACALRVSVCTIFQLKFCNQSATFTVTFFLLTLGLSSWQETLRPIYHRTLWSLKLAFNARRPAHGPDGTHESIPRMYRKMAKKPLSHSFAVTEYKGDWEFHTTQWQLSKFWRSNELCHMCCATKGPQFAGLSFTLFGAAFQRRSVANSILQCMGASPNPLILLDGWHNVLLRFCSMHTLALGVYQTLCAEGLLWLTTNGCFGQGDMDVRLRKAFETFKVWMKAFNCRIVLAFLAESRYEISQFQNEMEDAGRFLTMEQAERLYDRGLNPSSYHCYSEEDFLGLIKPLAVKSAASTPKKFEVTVLKRYVMR</sequence>
<dbReference type="EMBL" id="CAJNIZ010002361">
    <property type="protein sequence ID" value="CAE7209731.1"/>
    <property type="molecule type" value="Genomic_DNA"/>
</dbReference>
<protein>
    <submittedName>
        <fullName evidence="1">Uncharacterized protein</fullName>
    </submittedName>
</protein>
<name>A0A812JKQ2_SYMPI</name>